<name>A0A1M4YSR0_9LACT</name>
<keyword evidence="3" id="KW-1185">Reference proteome</keyword>
<protein>
    <submittedName>
        <fullName evidence="2">Uracil-DNA glycosylase</fullName>
    </submittedName>
</protein>
<dbReference type="InterPro" id="IPR047124">
    <property type="entry name" value="HI_0220.2"/>
</dbReference>
<sequence>MKRIDELKLEIMQDPENAEFTERGWEPIFEAPPTAKILIASQAPGIKAQESNKTFFDVSGNLLREWLGVDEELFYNSGLFGIVPMDYYFPGKGKHGDLPPRKEFADKWNPKVIEAMPQLELKILIGAYAQKFYLGKEMKRNLTETVRNYEEYLPEYFPVVHPSPLNIGWRRKNPWFEETVVPDLQTRVHKILFENN</sequence>
<dbReference type="EMBL" id="FQUF01000031">
    <property type="protein sequence ID" value="SHF08771.1"/>
    <property type="molecule type" value="Genomic_DNA"/>
</dbReference>
<dbReference type="PANTHER" id="PTHR42160:SF1">
    <property type="entry name" value="URACIL-DNA GLYCOSYLASE SUPERFAMILY PROTEIN"/>
    <property type="match status" value="1"/>
</dbReference>
<proteinExistence type="predicted"/>
<dbReference type="STRING" id="1121025.SAMN02745249_01780"/>
<dbReference type="PANTHER" id="PTHR42160">
    <property type="entry name" value="URACIL-DNA GLYCOSYLASE SUPERFAMILY PROTEIN"/>
    <property type="match status" value="1"/>
</dbReference>
<organism evidence="2 3">
    <name type="scientific">Atopostipes suicloacalis DSM 15692</name>
    <dbReference type="NCBI Taxonomy" id="1121025"/>
    <lineage>
        <taxon>Bacteria</taxon>
        <taxon>Bacillati</taxon>
        <taxon>Bacillota</taxon>
        <taxon>Bacilli</taxon>
        <taxon>Lactobacillales</taxon>
        <taxon>Carnobacteriaceae</taxon>
        <taxon>Atopostipes</taxon>
    </lineage>
</organism>
<dbReference type="SMART" id="SM00987">
    <property type="entry name" value="UreE_C"/>
    <property type="match status" value="1"/>
</dbReference>
<dbReference type="CDD" id="cd10033">
    <property type="entry name" value="UDG_like"/>
    <property type="match status" value="1"/>
</dbReference>
<gene>
    <name evidence="2" type="ORF">SAMN02745249_01780</name>
</gene>
<dbReference type="SMART" id="SM00986">
    <property type="entry name" value="UDG"/>
    <property type="match status" value="1"/>
</dbReference>
<dbReference type="SUPFAM" id="SSF52141">
    <property type="entry name" value="Uracil-DNA glycosylase-like"/>
    <property type="match status" value="1"/>
</dbReference>
<dbReference type="Gene3D" id="3.40.470.10">
    <property type="entry name" value="Uracil-DNA glycosylase-like domain"/>
    <property type="match status" value="1"/>
</dbReference>
<accession>A0A1M4YSR0</accession>
<feature type="domain" description="Uracil-DNA glycosylase-like" evidence="1">
    <location>
        <begin position="28"/>
        <end position="185"/>
    </location>
</feature>
<dbReference type="RefSeq" id="WP_200789099.1">
    <property type="nucleotide sequence ID" value="NZ_FQUF01000031.1"/>
</dbReference>
<dbReference type="InterPro" id="IPR005122">
    <property type="entry name" value="Uracil-DNA_glycosylase-like"/>
</dbReference>
<dbReference type="Pfam" id="PF03167">
    <property type="entry name" value="UDG"/>
    <property type="match status" value="1"/>
</dbReference>
<evidence type="ECO:0000313" key="2">
    <source>
        <dbReference type="EMBL" id="SHF08771.1"/>
    </source>
</evidence>
<dbReference type="Proteomes" id="UP000184128">
    <property type="component" value="Unassembled WGS sequence"/>
</dbReference>
<evidence type="ECO:0000313" key="3">
    <source>
        <dbReference type="Proteomes" id="UP000184128"/>
    </source>
</evidence>
<dbReference type="AlphaFoldDB" id="A0A1M4YSR0"/>
<reference evidence="2 3" key="1">
    <citation type="submission" date="2016-11" db="EMBL/GenBank/DDBJ databases">
        <authorList>
            <person name="Jaros S."/>
            <person name="Januszkiewicz K."/>
            <person name="Wedrychowicz H."/>
        </authorList>
    </citation>
    <scope>NUCLEOTIDE SEQUENCE [LARGE SCALE GENOMIC DNA]</scope>
    <source>
        <strain evidence="2 3">DSM 15692</strain>
    </source>
</reference>
<dbReference type="InterPro" id="IPR036895">
    <property type="entry name" value="Uracil-DNA_glycosylase-like_sf"/>
</dbReference>
<evidence type="ECO:0000259" key="1">
    <source>
        <dbReference type="SMART" id="SM00986"/>
    </source>
</evidence>